<comment type="catalytic activity">
    <reaction evidence="7">
        <text>myo-inositol(out) + H(+)(out) = myo-inositol(in) + H(+)(in)</text>
        <dbReference type="Rhea" id="RHEA:60364"/>
        <dbReference type="ChEBI" id="CHEBI:15378"/>
        <dbReference type="ChEBI" id="CHEBI:17268"/>
    </reaction>
</comment>
<dbReference type="SUPFAM" id="SSF103473">
    <property type="entry name" value="MFS general substrate transporter"/>
    <property type="match status" value="1"/>
</dbReference>
<feature type="transmembrane region" description="Helical" evidence="9">
    <location>
        <begin position="122"/>
        <end position="143"/>
    </location>
</feature>
<dbReference type="EMBL" id="CP141883">
    <property type="protein sequence ID" value="WRT65288.1"/>
    <property type="molecule type" value="Genomic_DNA"/>
</dbReference>
<dbReference type="PROSITE" id="PS50850">
    <property type="entry name" value="MFS"/>
    <property type="match status" value="1"/>
</dbReference>
<evidence type="ECO:0000256" key="2">
    <source>
        <dbReference type="ARBA" id="ARBA00010992"/>
    </source>
</evidence>
<evidence type="ECO:0000256" key="9">
    <source>
        <dbReference type="SAM" id="Phobius"/>
    </source>
</evidence>
<keyword evidence="5 9" id="KW-1133">Transmembrane helix</keyword>
<organism evidence="11 12">
    <name type="scientific">Kwoniella shivajii</name>
    <dbReference type="NCBI Taxonomy" id="564305"/>
    <lineage>
        <taxon>Eukaryota</taxon>
        <taxon>Fungi</taxon>
        <taxon>Dikarya</taxon>
        <taxon>Basidiomycota</taxon>
        <taxon>Agaricomycotina</taxon>
        <taxon>Tremellomycetes</taxon>
        <taxon>Tremellales</taxon>
        <taxon>Cryptococcaceae</taxon>
        <taxon>Kwoniella</taxon>
    </lineage>
</organism>
<evidence type="ECO:0000256" key="6">
    <source>
        <dbReference type="ARBA" id="ARBA00023136"/>
    </source>
</evidence>
<dbReference type="PANTHER" id="PTHR48022:SF52">
    <property type="entry name" value="SUGAR TRANSPORTER, PUTATIVE-RELATED"/>
    <property type="match status" value="1"/>
</dbReference>
<dbReference type="InterPro" id="IPR005828">
    <property type="entry name" value="MFS_sugar_transport-like"/>
</dbReference>
<dbReference type="GeneID" id="87954362"/>
<feature type="transmembrane region" description="Helical" evidence="9">
    <location>
        <begin position="21"/>
        <end position="40"/>
    </location>
</feature>
<keyword evidence="6 9" id="KW-0472">Membrane</keyword>
<feature type="transmembrane region" description="Helical" evidence="9">
    <location>
        <begin position="321"/>
        <end position="338"/>
    </location>
</feature>
<feature type="transmembrane region" description="Helical" evidence="9">
    <location>
        <begin position="96"/>
        <end position="116"/>
    </location>
</feature>
<evidence type="ECO:0000256" key="3">
    <source>
        <dbReference type="ARBA" id="ARBA00022448"/>
    </source>
</evidence>
<proteinExistence type="inferred from homology"/>
<dbReference type="InterPro" id="IPR036259">
    <property type="entry name" value="MFS_trans_sf"/>
</dbReference>
<evidence type="ECO:0000259" key="10">
    <source>
        <dbReference type="PROSITE" id="PS50850"/>
    </source>
</evidence>
<evidence type="ECO:0000256" key="8">
    <source>
        <dbReference type="RuleBase" id="RU003346"/>
    </source>
</evidence>
<feature type="transmembrane region" description="Helical" evidence="9">
    <location>
        <begin position="279"/>
        <end position="301"/>
    </location>
</feature>
<protein>
    <recommendedName>
        <fullName evidence="10">Major facilitator superfamily (MFS) profile domain-containing protein</fullName>
    </recommendedName>
</protein>
<sequence>MATKFSDLPNNTASKWWKDPGMRTGFVHIITLYTAVYSLGYDGSLLNGLQALTEWNRDFNKPTGTRLGLIAASYYLPKIPLTFLIAWMVDRYGRKIGLYFGALFMFAGALLGGFAHSTAQLVGSRVLLGCGTAAAQVTAAALVPELAHPRIRHYAGGFLNTTYYVGSIFAAWLTFAMVYYPGGSSSWAWRVPTLVQGFGPLLLGLGAWFIPQSPRWLVRKGKVEEAHKILATYHANGKMDDELVLLEMREIKASVELERLAGESSWMNWFQTRGNLRRFFVIIILGTATQWVGNGVVQYYLVPVLKTVGVTKPAQTTGVNGGLAIWNWFISMFGASLVERFGRRNLFLTSIIGMFCSFIMILGLAGGYNTTHHQATGVAMIPFIFIFMGFYSLALTPLPMLYVPEICPLALRAKAAALLLLSQNCAQSFNQFANPVALSAISWKYYAVYVAVDLIYIGLFWFMLRETKGLTTEEAAVVYDPDHIKEANKEAEKRMHEEALKIAHGEHMDKKGDFEEEFKA</sequence>
<comment type="subcellular location">
    <subcellularLocation>
        <location evidence="1">Membrane</location>
        <topology evidence="1">Multi-pass membrane protein</topology>
    </subcellularLocation>
</comment>
<evidence type="ECO:0000256" key="7">
    <source>
        <dbReference type="ARBA" id="ARBA00049119"/>
    </source>
</evidence>
<feature type="transmembrane region" description="Helical" evidence="9">
    <location>
        <begin position="345"/>
        <end position="368"/>
    </location>
</feature>
<feature type="transmembrane region" description="Helical" evidence="9">
    <location>
        <begin position="187"/>
        <end position="210"/>
    </location>
</feature>
<dbReference type="PANTHER" id="PTHR48022">
    <property type="entry name" value="PLASTIDIC GLUCOSE TRANSPORTER 4"/>
    <property type="match status" value="1"/>
</dbReference>
<dbReference type="RefSeq" id="XP_062790028.1">
    <property type="nucleotide sequence ID" value="XM_062933977.1"/>
</dbReference>
<evidence type="ECO:0000256" key="5">
    <source>
        <dbReference type="ARBA" id="ARBA00022989"/>
    </source>
</evidence>
<name>A0ABZ1CU50_9TREE</name>
<dbReference type="NCBIfam" id="TIGR00879">
    <property type="entry name" value="SP"/>
    <property type="match status" value="1"/>
</dbReference>
<dbReference type="InterPro" id="IPR050360">
    <property type="entry name" value="MFS_Sugar_Transporters"/>
</dbReference>
<dbReference type="Pfam" id="PF00083">
    <property type="entry name" value="Sugar_tr"/>
    <property type="match status" value="1"/>
</dbReference>
<feature type="transmembrane region" description="Helical" evidence="9">
    <location>
        <begin position="163"/>
        <end position="181"/>
    </location>
</feature>
<feature type="transmembrane region" description="Helical" evidence="9">
    <location>
        <begin position="380"/>
        <end position="403"/>
    </location>
</feature>
<dbReference type="InterPro" id="IPR003663">
    <property type="entry name" value="Sugar/inositol_transpt"/>
</dbReference>
<evidence type="ECO:0000313" key="11">
    <source>
        <dbReference type="EMBL" id="WRT65288.1"/>
    </source>
</evidence>
<evidence type="ECO:0000256" key="4">
    <source>
        <dbReference type="ARBA" id="ARBA00022692"/>
    </source>
</evidence>
<evidence type="ECO:0000256" key="1">
    <source>
        <dbReference type="ARBA" id="ARBA00004141"/>
    </source>
</evidence>
<dbReference type="Gene3D" id="1.20.1250.20">
    <property type="entry name" value="MFS general substrate transporter like domains"/>
    <property type="match status" value="1"/>
</dbReference>
<keyword evidence="3 8" id="KW-0813">Transport</keyword>
<keyword evidence="4 9" id="KW-0812">Transmembrane</keyword>
<keyword evidence="12" id="KW-1185">Reference proteome</keyword>
<reference evidence="11 12" key="1">
    <citation type="submission" date="2024-01" db="EMBL/GenBank/DDBJ databases">
        <title>Comparative genomics of Cryptococcus and Kwoniella reveals pathogenesis evolution and contrasting modes of karyotype evolution via chromosome fusion or intercentromeric recombination.</title>
        <authorList>
            <person name="Coelho M.A."/>
            <person name="David-Palma M."/>
            <person name="Shea T."/>
            <person name="Bowers K."/>
            <person name="McGinley-Smith S."/>
            <person name="Mohammad A.W."/>
            <person name="Gnirke A."/>
            <person name="Yurkov A.M."/>
            <person name="Nowrousian M."/>
            <person name="Sun S."/>
            <person name="Cuomo C.A."/>
            <person name="Heitman J."/>
        </authorList>
    </citation>
    <scope>NUCLEOTIDE SEQUENCE [LARGE SCALE GENOMIC DNA]</scope>
    <source>
        <strain evidence="11">CBS 11374</strain>
    </source>
</reference>
<dbReference type="Proteomes" id="UP001329825">
    <property type="component" value="Chromosome 3"/>
</dbReference>
<feature type="transmembrane region" description="Helical" evidence="9">
    <location>
        <begin position="67"/>
        <end position="89"/>
    </location>
</feature>
<gene>
    <name evidence="11" type="ORF">IL334_002231</name>
</gene>
<accession>A0ABZ1CU50</accession>
<dbReference type="PROSITE" id="PS00216">
    <property type="entry name" value="SUGAR_TRANSPORT_1"/>
    <property type="match status" value="1"/>
</dbReference>
<dbReference type="InterPro" id="IPR020846">
    <property type="entry name" value="MFS_dom"/>
</dbReference>
<evidence type="ECO:0000313" key="12">
    <source>
        <dbReference type="Proteomes" id="UP001329825"/>
    </source>
</evidence>
<feature type="transmembrane region" description="Helical" evidence="9">
    <location>
        <begin position="445"/>
        <end position="464"/>
    </location>
</feature>
<comment type="similarity">
    <text evidence="2 8">Belongs to the major facilitator superfamily. Sugar transporter (TC 2.A.1.1) family.</text>
</comment>
<dbReference type="InterPro" id="IPR005829">
    <property type="entry name" value="Sugar_transporter_CS"/>
</dbReference>
<feature type="domain" description="Major facilitator superfamily (MFS) profile" evidence="10">
    <location>
        <begin position="28"/>
        <end position="468"/>
    </location>
</feature>